<sequence length="227" mass="23552">MSAPTPRAAGARVPASMDVTVFGATGKIGHLVVEQLLEAGHHVRALVRSPAKLTIEDDHLEVIVAELDDAPAIRKAVDGADAVISALGPAIDPFLRSGPLTEATRTIVAAMHESGVRRLIALATVSVPDPRDRPGLIDRLVPVGIGLLIPGALREIQGISEVVTTSELDWTLARITAPIDIPPNGTLRAGFLGGDVGAPMARTDVAAFLVGQLTDDRFVGASPAISN</sequence>
<dbReference type="SUPFAM" id="SSF51735">
    <property type="entry name" value="NAD(P)-binding Rossmann-fold domains"/>
    <property type="match status" value="1"/>
</dbReference>
<dbReference type="PANTHER" id="PTHR43355">
    <property type="entry name" value="FLAVIN REDUCTASE (NADPH)"/>
    <property type="match status" value="1"/>
</dbReference>
<dbReference type="Pfam" id="PF13460">
    <property type="entry name" value="NAD_binding_10"/>
    <property type="match status" value="1"/>
</dbReference>
<keyword evidence="3" id="KW-1185">Reference proteome</keyword>
<dbReference type="Proteomes" id="UP001595909">
    <property type="component" value="Unassembled WGS sequence"/>
</dbReference>
<dbReference type="RefSeq" id="WP_274190020.1">
    <property type="nucleotide sequence ID" value="NZ_BAABHN010000052.1"/>
</dbReference>
<feature type="domain" description="NAD(P)-binding" evidence="1">
    <location>
        <begin position="23"/>
        <end position="215"/>
    </location>
</feature>
<protein>
    <submittedName>
        <fullName evidence="2">NAD(P)-dependent oxidoreductase</fullName>
    </submittedName>
</protein>
<dbReference type="InterPro" id="IPR016040">
    <property type="entry name" value="NAD(P)-bd_dom"/>
</dbReference>
<evidence type="ECO:0000313" key="3">
    <source>
        <dbReference type="Proteomes" id="UP001595909"/>
    </source>
</evidence>
<dbReference type="InterPro" id="IPR036291">
    <property type="entry name" value="NAD(P)-bd_dom_sf"/>
</dbReference>
<proteinExistence type="predicted"/>
<dbReference type="Gene3D" id="3.40.50.720">
    <property type="entry name" value="NAD(P)-binding Rossmann-like Domain"/>
    <property type="match status" value="1"/>
</dbReference>
<gene>
    <name evidence="2" type="ORF">ACFPEL_26615</name>
</gene>
<organism evidence="2 3">
    <name type="scientific">Actinomycetospora chibensis</name>
    <dbReference type="NCBI Taxonomy" id="663606"/>
    <lineage>
        <taxon>Bacteria</taxon>
        <taxon>Bacillati</taxon>
        <taxon>Actinomycetota</taxon>
        <taxon>Actinomycetes</taxon>
        <taxon>Pseudonocardiales</taxon>
        <taxon>Pseudonocardiaceae</taxon>
        <taxon>Actinomycetospora</taxon>
    </lineage>
</organism>
<comment type="caution">
    <text evidence="2">The sequence shown here is derived from an EMBL/GenBank/DDBJ whole genome shotgun (WGS) entry which is preliminary data.</text>
</comment>
<name>A0ABV9RV40_9PSEU</name>
<dbReference type="EMBL" id="JBHSIM010000052">
    <property type="protein sequence ID" value="MFC4836007.1"/>
    <property type="molecule type" value="Genomic_DNA"/>
</dbReference>
<evidence type="ECO:0000313" key="2">
    <source>
        <dbReference type="EMBL" id="MFC4836007.1"/>
    </source>
</evidence>
<dbReference type="InterPro" id="IPR051606">
    <property type="entry name" value="Polyketide_Oxido-like"/>
</dbReference>
<dbReference type="PANTHER" id="PTHR43355:SF2">
    <property type="entry name" value="FLAVIN REDUCTASE (NADPH)"/>
    <property type="match status" value="1"/>
</dbReference>
<accession>A0ABV9RV40</accession>
<evidence type="ECO:0000259" key="1">
    <source>
        <dbReference type="Pfam" id="PF13460"/>
    </source>
</evidence>
<reference evidence="3" key="1">
    <citation type="journal article" date="2019" name="Int. J. Syst. Evol. Microbiol.">
        <title>The Global Catalogue of Microorganisms (GCM) 10K type strain sequencing project: providing services to taxonomists for standard genome sequencing and annotation.</title>
        <authorList>
            <consortium name="The Broad Institute Genomics Platform"/>
            <consortium name="The Broad Institute Genome Sequencing Center for Infectious Disease"/>
            <person name="Wu L."/>
            <person name="Ma J."/>
        </authorList>
    </citation>
    <scope>NUCLEOTIDE SEQUENCE [LARGE SCALE GENOMIC DNA]</scope>
    <source>
        <strain evidence="3">CCUG 50347</strain>
    </source>
</reference>